<dbReference type="Pfam" id="PF01693">
    <property type="entry name" value="Cauli_VI"/>
    <property type="match status" value="1"/>
</dbReference>
<dbReference type="InterPro" id="IPR009027">
    <property type="entry name" value="Ribosomal_bL9/RNase_H1_N"/>
</dbReference>
<keyword evidence="4" id="KW-1185">Reference proteome</keyword>
<dbReference type="Gene3D" id="3.40.970.10">
    <property type="entry name" value="Ribonuclease H1, N-terminal domain"/>
    <property type="match status" value="1"/>
</dbReference>
<proteinExistence type="predicted"/>
<accession>A0ABU6WSC6</accession>
<feature type="region of interest" description="Disordered" evidence="1">
    <location>
        <begin position="89"/>
        <end position="112"/>
    </location>
</feature>
<comment type="caution">
    <text evidence="3">The sequence shown here is derived from an EMBL/GenBank/DDBJ whole genome shotgun (WGS) entry which is preliminary data.</text>
</comment>
<dbReference type="InterPro" id="IPR011320">
    <property type="entry name" value="RNase_H1_N"/>
</dbReference>
<evidence type="ECO:0000259" key="2">
    <source>
        <dbReference type="Pfam" id="PF01693"/>
    </source>
</evidence>
<evidence type="ECO:0000256" key="1">
    <source>
        <dbReference type="SAM" id="MobiDB-lite"/>
    </source>
</evidence>
<evidence type="ECO:0000313" key="4">
    <source>
        <dbReference type="Proteomes" id="UP001341840"/>
    </source>
</evidence>
<name>A0ABU6WSC6_9FABA</name>
<reference evidence="3 4" key="1">
    <citation type="journal article" date="2023" name="Plants (Basel)">
        <title>Bridging the Gap: Combining Genomics and Transcriptomics Approaches to Understand Stylosanthes scabra, an Orphan Legume from the Brazilian Caatinga.</title>
        <authorList>
            <person name="Ferreira-Neto J.R.C."/>
            <person name="da Silva M.D."/>
            <person name="Binneck E."/>
            <person name="de Melo N.F."/>
            <person name="da Silva R.H."/>
            <person name="de Melo A.L.T.M."/>
            <person name="Pandolfi V."/>
            <person name="Bustamante F.O."/>
            <person name="Brasileiro-Vidal A.C."/>
            <person name="Benko-Iseppon A.M."/>
        </authorList>
    </citation>
    <scope>NUCLEOTIDE SEQUENCE [LARGE SCALE GENOMIC DNA]</scope>
    <source>
        <tissue evidence="3">Leaves</tissue>
    </source>
</reference>
<dbReference type="InterPro" id="IPR037056">
    <property type="entry name" value="RNase_H1_N_sf"/>
</dbReference>
<feature type="compositionally biased region" description="Polar residues" evidence="1">
    <location>
        <begin position="89"/>
        <end position="108"/>
    </location>
</feature>
<dbReference type="EMBL" id="JASCZI010182592">
    <property type="protein sequence ID" value="MED6188219.1"/>
    <property type="molecule type" value="Genomic_DNA"/>
</dbReference>
<dbReference type="SUPFAM" id="SSF55658">
    <property type="entry name" value="L9 N-domain-like"/>
    <property type="match status" value="1"/>
</dbReference>
<protein>
    <recommendedName>
        <fullName evidence="2">Ribonuclease H1 N-terminal domain-containing protein</fullName>
    </recommendedName>
</protein>
<sequence>MEEGRYQYYAVRAGRCPRIYTSWVECNKQVLGYKRCSFKGFHKLEDALAYMSKDGGKDSEAGVDPRVDADAAAVQTRLEQLKVFDGVTQLESSSSKPRNHVSPETTSSSKKDGMRFVLEEDMVHMLGRCCSALKIPEPYFYRRETRCRNGESGVAVATSLPENNRGLEITTFGGVFSDEGEPMQDAAFKLLEKLLEAEGLAIRDFNYRIVERNQAKIFALNRRLEMPINEQVRELETENNMMKAELEAFHEACSGFTV</sequence>
<evidence type="ECO:0000313" key="3">
    <source>
        <dbReference type="EMBL" id="MED6188219.1"/>
    </source>
</evidence>
<feature type="domain" description="Ribonuclease H1 N-terminal" evidence="2">
    <location>
        <begin position="8"/>
        <end position="50"/>
    </location>
</feature>
<dbReference type="Proteomes" id="UP001341840">
    <property type="component" value="Unassembled WGS sequence"/>
</dbReference>
<gene>
    <name evidence="3" type="ORF">PIB30_084017</name>
</gene>
<organism evidence="3 4">
    <name type="scientific">Stylosanthes scabra</name>
    <dbReference type="NCBI Taxonomy" id="79078"/>
    <lineage>
        <taxon>Eukaryota</taxon>
        <taxon>Viridiplantae</taxon>
        <taxon>Streptophyta</taxon>
        <taxon>Embryophyta</taxon>
        <taxon>Tracheophyta</taxon>
        <taxon>Spermatophyta</taxon>
        <taxon>Magnoliopsida</taxon>
        <taxon>eudicotyledons</taxon>
        <taxon>Gunneridae</taxon>
        <taxon>Pentapetalae</taxon>
        <taxon>rosids</taxon>
        <taxon>fabids</taxon>
        <taxon>Fabales</taxon>
        <taxon>Fabaceae</taxon>
        <taxon>Papilionoideae</taxon>
        <taxon>50 kb inversion clade</taxon>
        <taxon>dalbergioids sensu lato</taxon>
        <taxon>Dalbergieae</taxon>
        <taxon>Pterocarpus clade</taxon>
        <taxon>Stylosanthes</taxon>
    </lineage>
</organism>